<dbReference type="InterPro" id="IPR036890">
    <property type="entry name" value="HATPase_C_sf"/>
</dbReference>
<dbReference type="PANTHER" id="PTHR35526:SF3">
    <property type="entry name" value="ANTI-SIGMA-F FACTOR RSBW"/>
    <property type="match status" value="1"/>
</dbReference>
<sequence>MDSHHGDLTRTPPEGVAPLGPPVPGKSPPPMTAGEARDTVRHLLDGHYAARGGPSGTEVADALLVTSELVTNANRHGGGLTAFSAHVVHGELMLQITDRSPLSPHVLEAERSTPGGFGWALASRLCRTLYVRPLPDGSGKTIVACLPL</sequence>
<proteinExistence type="predicted"/>
<feature type="compositionally biased region" description="Pro residues" evidence="1">
    <location>
        <begin position="19"/>
        <end position="31"/>
    </location>
</feature>
<dbReference type="GeneID" id="91309408"/>
<comment type="caution">
    <text evidence="2">The sequence shown here is derived from an EMBL/GenBank/DDBJ whole genome shotgun (WGS) entry which is preliminary data.</text>
</comment>
<dbReference type="Proteomes" id="UP001585018">
    <property type="component" value="Unassembled WGS sequence"/>
</dbReference>
<dbReference type="SUPFAM" id="SSF55874">
    <property type="entry name" value="ATPase domain of HSP90 chaperone/DNA topoisomerase II/histidine kinase"/>
    <property type="match status" value="1"/>
</dbReference>
<dbReference type="CDD" id="cd16936">
    <property type="entry name" value="HATPase_RsbW-like"/>
    <property type="match status" value="1"/>
</dbReference>
<evidence type="ECO:0000313" key="2">
    <source>
        <dbReference type="EMBL" id="MFB8750677.1"/>
    </source>
</evidence>
<evidence type="ECO:0000256" key="1">
    <source>
        <dbReference type="SAM" id="MobiDB-lite"/>
    </source>
</evidence>
<reference evidence="2 3" key="1">
    <citation type="submission" date="2024-01" db="EMBL/GenBank/DDBJ databases">
        <title>Genome mining of biosynthetic gene clusters to explore secondary metabolites of Streptomyces sp.</title>
        <authorList>
            <person name="Baig A."/>
            <person name="Ajitkumar Shintre N."/>
            <person name="Kumar H."/>
            <person name="Anbarasu A."/>
            <person name="Ramaiah S."/>
        </authorList>
    </citation>
    <scope>NUCLEOTIDE SEQUENCE [LARGE SCALE GENOMIC DNA]</scope>
    <source>
        <strain evidence="2 3">A03</strain>
    </source>
</reference>
<accession>A0ABV5DDW0</accession>
<keyword evidence="3" id="KW-1185">Reference proteome</keyword>
<dbReference type="PANTHER" id="PTHR35526">
    <property type="entry name" value="ANTI-SIGMA-F FACTOR RSBW-RELATED"/>
    <property type="match status" value="1"/>
</dbReference>
<dbReference type="GO" id="GO:0005524">
    <property type="term" value="F:ATP binding"/>
    <property type="evidence" value="ECO:0007669"/>
    <property type="project" value="UniProtKB-KW"/>
</dbReference>
<organism evidence="2 3">
    <name type="scientific">Streptomyces parvulus</name>
    <dbReference type="NCBI Taxonomy" id="146923"/>
    <lineage>
        <taxon>Bacteria</taxon>
        <taxon>Bacillati</taxon>
        <taxon>Actinomycetota</taxon>
        <taxon>Actinomycetes</taxon>
        <taxon>Kitasatosporales</taxon>
        <taxon>Streptomycetaceae</taxon>
        <taxon>Streptomyces</taxon>
    </lineage>
</organism>
<evidence type="ECO:0000313" key="3">
    <source>
        <dbReference type="Proteomes" id="UP001585018"/>
    </source>
</evidence>
<dbReference type="Gene3D" id="3.30.565.10">
    <property type="entry name" value="Histidine kinase-like ATPase, C-terminal domain"/>
    <property type="match status" value="1"/>
</dbReference>
<protein>
    <submittedName>
        <fullName evidence="2">ATP-binding protein</fullName>
    </submittedName>
</protein>
<gene>
    <name evidence="2" type="ORF">VSS30_17900</name>
</gene>
<dbReference type="EMBL" id="JAYMRR010000008">
    <property type="protein sequence ID" value="MFB8750677.1"/>
    <property type="molecule type" value="Genomic_DNA"/>
</dbReference>
<name>A0ABV5DDW0_9ACTN</name>
<keyword evidence="2" id="KW-0547">Nucleotide-binding</keyword>
<keyword evidence="2" id="KW-0067">ATP-binding</keyword>
<dbReference type="InterPro" id="IPR050267">
    <property type="entry name" value="Anti-sigma-factor_SerPK"/>
</dbReference>
<feature type="region of interest" description="Disordered" evidence="1">
    <location>
        <begin position="1"/>
        <end position="34"/>
    </location>
</feature>
<dbReference type="RefSeq" id="WP_229851728.1">
    <property type="nucleotide sequence ID" value="NZ_BMRX01000004.1"/>
</dbReference>